<dbReference type="Gene3D" id="3.40.50.1000">
    <property type="entry name" value="HAD superfamily/HAD-like"/>
    <property type="match status" value="1"/>
</dbReference>
<dbReference type="GO" id="GO:0016791">
    <property type="term" value="F:phosphatase activity"/>
    <property type="evidence" value="ECO:0007669"/>
    <property type="project" value="InterPro"/>
</dbReference>
<evidence type="ECO:0000256" key="6">
    <source>
        <dbReference type="ARBA" id="ARBA00031828"/>
    </source>
</evidence>
<dbReference type="Pfam" id="PF13242">
    <property type="entry name" value="Hydrolase_like"/>
    <property type="match status" value="1"/>
</dbReference>
<protein>
    <recommendedName>
        <fullName evidence="6 7">D,D-heptose 1,7-bisphosphate phosphatase</fullName>
        <ecNumber evidence="7">3.1.3.-</ecNumber>
    </recommendedName>
</protein>
<comment type="cofactor">
    <cofactor evidence="10">
        <name>Mg(2+)</name>
        <dbReference type="ChEBI" id="CHEBI:18420"/>
    </cofactor>
</comment>
<feature type="active site" description="Proton donor" evidence="8">
    <location>
        <position position="4"/>
    </location>
</feature>
<dbReference type="PIRSF" id="PIRSF004682">
    <property type="entry name" value="GmhB"/>
    <property type="match status" value="1"/>
</dbReference>
<keyword evidence="12" id="KW-1185">Reference proteome</keyword>
<dbReference type="EMBL" id="CP036434">
    <property type="protein sequence ID" value="QDV07586.1"/>
    <property type="molecule type" value="Genomic_DNA"/>
</dbReference>
<comment type="similarity">
    <text evidence="7">Belongs to the gmhB family.</text>
</comment>
<comment type="cofactor">
    <cofactor evidence="10">
        <name>Zn(2+)</name>
        <dbReference type="ChEBI" id="CHEBI:29105"/>
    </cofactor>
</comment>
<name>A0A518EU18_9BACT</name>
<evidence type="ECO:0000256" key="3">
    <source>
        <dbReference type="ARBA" id="ARBA00022723"/>
    </source>
</evidence>
<gene>
    <name evidence="11" type="primary">gmhB_1</name>
    <name evidence="11" type="ORF">Poly30_31120</name>
</gene>
<evidence type="ECO:0000256" key="5">
    <source>
        <dbReference type="ARBA" id="ARBA00023277"/>
    </source>
</evidence>
<keyword evidence="4 7" id="KW-0378">Hydrolase</keyword>
<feature type="site" description="Stabilizes the phosphoryl group" evidence="9">
    <location>
        <position position="107"/>
    </location>
</feature>
<evidence type="ECO:0000256" key="2">
    <source>
        <dbReference type="ARBA" id="ARBA00022490"/>
    </source>
</evidence>
<evidence type="ECO:0000256" key="8">
    <source>
        <dbReference type="PIRSR" id="PIRSR004682-1"/>
    </source>
</evidence>
<proteinExistence type="inferred from homology"/>
<dbReference type="GO" id="GO:0005975">
    <property type="term" value="P:carbohydrate metabolic process"/>
    <property type="evidence" value="ECO:0007669"/>
    <property type="project" value="InterPro"/>
</dbReference>
<dbReference type="InterPro" id="IPR006549">
    <property type="entry name" value="HAD-SF_hydro_IIIA"/>
</dbReference>
<comment type="subcellular location">
    <subcellularLocation>
        <location evidence="1 7">Cytoplasm</location>
    </subcellularLocation>
</comment>
<keyword evidence="5 7" id="KW-0119">Carbohydrate metabolism</keyword>
<dbReference type="PANTHER" id="PTHR42891:SF1">
    <property type="entry name" value="D-GLYCERO-BETA-D-MANNO-HEPTOSE-1,7-BISPHOSPHATE 7-PHOSPHATASE"/>
    <property type="match status" value="1"/>
</dbReference>
<evidence type="ECO:0000256" key="9">
    <source>
        <dbReference type="PIRSR" id="PIRSR004682-3"/>
    </source>
</evidence>
<dbReference type="InterPro" id="IPR023214">
    <property type="entry name" value="HAD_sf"/>
</dbReference>
<dbReference type="PANTHER" id="PTHR42891">
    <property type="entry name" value="D-GLYCERO-BETA-D-MANNO-HEPTOSE-1,7-BISPHOSPHATE 7-PHOSPHATASE"/>
    <property type="match status" value="1"/>
</dbReference>
<organism evidence="11 12">
    <name type="scientific">Saltatorellus ferox</name>
    <dbReference type="NCBI Taxonomy" id="2528018"/>
    <lineage>
        <taxon>Bacteria</taxon>
        <taxon>Pseudomonadati</taxon>
        <taxon>Planctomycetota</taxon>
        <taxon>Planctomycetia</taxon>
        <taxon>Planctomycetia incertae sedis</taxon>
        <taxon>Saltatorellus</taxon>
    </lineage>
</organism>
<dbReference type="InterPro" id="IPR004446">
    <property type="entry name" value="Heptose_bisP_phosphatase"/>
</dbReference>
<dbReference type="CDD" id="cd07503">
    <property type="entry name" value="HAD_HisB-N"/>
    <property type="match status" value="1"/>
</dbReference>
<dbReference type="NCBIfam" id="TIGR01662">
    <property type="entry name" value="HAD-SF-IIIA"/>
    <property type="match status" value="1"/>
</dbReference>
<evidence type="ECO:0000256" key="1">
    <source>
        <dbReference type="ARBA" id="ARBA00004496"/>
    </source>
</evidence>
<reference evidence="11 12" key="1">
    <citation type="submission" date="2019-02" db="EMBL/GenBank/DDBJ databases">
        <title>Deep-cultivation of Planctomycetes and their phenomic and genomic characterization uncovers novel biology.</title>
        <authorList>
            <person name="Wiegand S."/>
            <person name="Jogler M."/>
            <person name="Boedeker C."/>
            <person name="Pinto D."/>
            <person name="Vollmers J."/>
            <person name="Rivas-Marin E."/>
            <person name="Kohn T."/>
            <person name="Peeters S.H."/>
            <person name="Heuer A."/>
            <person name="Rast P."/>
            <person name="Oberbeckmann S."/>
            <person name="Bunk B."/>
            <person name="Jeske O."/>
            <person name="Meyerdierks A."/>
            <person name="Storesund J.E."/>
            <person name="Kallscheuer N."/>
            <person name="Luecker S."/>
            <person name="Lage O.M."/>
            <person name="Pohl T."/>
            <person name="Merkel B.J."/>
            <person name="Hornburger P."/>
            <person name="Mueller R.-W."/>
            <person name="Bruemmer F."/>
            <person name="Labrenz M."/>
            <person name="Spormann A.M."/>
            <person name="Op den Camp H."/>
            <person name="Overmann J."/>
            <person name="Amann R."/>
            <person name="Jetten M.S.M."/>
            <person name="Mascher T."/>
            <person name="Medema M.H."/>
            <person name="Devos D.P."/>
            <person name="Kaster A.-K."/>
            <person name="Ovreas L."/>
            <person name="Rohde M."/>
            <person name="Galperin M.Y."/>
            <person name="Jogler C."/>
        </authorList>
    </citation>
    <scope>NUCLEOTIDE SEQUENCE [LARGE SCALE GENOMIC DNA]</scope>
    <source>
        <strain evidence="11 12">Poly30</strain>
    </source>
</reference>
<accession>A0A518EU18</accession>
<dbReference type="NCBIfam" id="NF006506">
    <property type="entry name" value="PRK08942.1"/>
    <property type="match status" value="1"/>
</dbReference>
<keyword evidence="10" id="KW-0862">Zinc</keyword>
<evidence type="ECO:0000313" key="12">
    <source>
        <dbReference type="Proteomes" id="UP000320390"/>
    </source>
</evidence>
<evidence type="ECO:0000256" key="10">
    <source>
        <dbReference type="PIRSR" id="PIRSR004682-4"/>
    </source>
</evidence>
<feature type="binding site" evidence="10">
    <location>
        <position position="105"/>
    </location>
    <ligand>
        <name>Zn(2+)</name>
        <dbReference type="ChEBI" id="CHEBI:29105"/>
    </ligand>
</feature>
<feature type="binding site" evidence="10">
    <location>
        <position position="132"/>
    </location>
    <ligand>
        <name>Mg(2+)</name>
        <dbReference type="ChEBI" id="CHEBI:18420"/>
    </ligand>
</feature>
<keyword evidence="10" id="KW-0460">Magnesium</keyword>
<keyword evidence="3 10" id="KW-0479">Metal-binding</keyword>
<dbReference type="NCBIfam" id="TIGR01656">
    <property type="entry name" value="Histidinol-ppas"/>
    <property type="match status" value="1"/>
</dbReference>
<evidence type="ECO:0000256" key="7">
    <source>
        <dbReference type="PIRNR" id="PIRNR004682"/>
    </source>
</evidence>
<feature type="binding site" evidence="10">
    <location>
        <position position="103"/>
    </location>
    <ligand>
        <name>Zn(2+)</name>
        <dbReference type="ChEBI" id="CHEBI:29105"/>
    </ligand>
</feature>
<dbReference type="InterPro" id="IPR036412">
    <property type="entry name" value="HAD-like_sf"/>
</dbReference>
<feature type="active site" description="Nucleophile" evidence="8">
    <location>
        <position position="2"/>
    </location>
</feature>
<feature type="binding site" evidence="10">
    <location>
        <position position="85"/>
    </location>
    <ligand>
        <name>Zn(2+)</name>
        <dbReference type="ChEBI" id="CHEBI:29105"/>
    </ligand>
</feature>
<feature type="binding site" evidence="10">
    <location>
        <position position="83"/>
    </location>
    <ligand>
        <name>Zn(2+)</name>
        <dbReference type="ChEBI" id="CHEBI:29105"/>
    </ligand>
</feature>
<dbReference type="EC" id="3.1.3.-" evidence="7"/>
<dbReference type="GO" id="GO:0005737">
    <property type="term" value="C:cytoplasm"/>
    <property type="evidence" value="ECO:0007669"/>
    <property type="project" value="UniProtKB-SubCell"/>
</dbReference>
<dbReference type="InterPro" id="IPR006543">
    <property type="entry name" value="Histidinol-phos"/>
</dbReference>
<feature type="binding site" evidence="10">
    <location>
        <position position="2"/>
    </location>
    <ligand>
        <name>Mg(2+)</name>
        <dbReference type="ChEBI" id="CHEBI:18420"/>
    </ligand>
</feature>
<sequence length="185" mass="19943">MDRDGTINREVDYLSDPADFEFLPGAIEALRALQAAGFALVVVTNQSGIARGLFDEDTLHRIHGRMTDELSKEGVEIDWIGYCPHHHGLESPLPELASFQADCSCRKPRPGLLLLAAADLGIDLARSFCVGDSLRDLEAGEELHVPGLLVRTGKGAAQEAIARAEGRDVRVVDDLGAAARYILGL</sequence>
<evidence type="ECO:0000313" key="11">
    <source>
        <dbReference type="EMBL" id="QDV07586.1"/>
    </source>
</evidence>
<dbReference type="AlphaFoldDB" id="A0A518EU18"/>
<dbReference type="Proteomes" id="UP000320390">
    <property type="component" value="Chromosome"/>
</dbReference>
<dbReference type="SUPFAM" id="SSF56784">
    <property type="entry name" value="HAD-like"/>
    <property type="match status" value="1"/>
</dbReference>
<feature type="site" description="Stabilizes the phosphoryl group" evidence="9">
    <location>
        <position position="44"/>
    </location>
</feature>
<feature type="binding site" evidence="10">
    <location>
        <position position="4"/>
    </location>
    <ligand>
        <name>Mg(2+)</name>
        <dbReference type="ChEBI" id="CHEBI:18420"/>
    </ligand>
</feature>
<keyword evidence="2 7" id="KW-0963">Cytoplasm</keyword>
<evidence type="ECO:0000256" key="4">
    <source>
        <dbReference type="ARBA" id="ARBA00022801"/>
    </source>
</evidence>
<feature type="site" description="Contributes to substrate recognition" evidence="9">
    <location>
        <position position="106"/>
    </location>
</feature>
<dbReference type="GO" id="GO:0046872">
    <property type="term" value="F:metal ion binding"/>
    <property type="evidence" value="ECO:0007669"/>
    <property type="project" value="UniProtKB-KW"/>
</dbReference>